<dbReference type="PANTHER" id="PTHR23021:SF11">
    <property type="entry name" value="SERPENTINE RECEPTOR, CLASS T"/>
    <property type="match status" value="1"/>
</dbReference>
<feature type="transmembrane region" description="Helical" evidence="1">
    <location>
        <begin position="50"/>
        <end position="72"/>
    </location>
</feature>
<keyword evidence="1" id="KW-0812">Transmembrane</keyword>
<dbReference type="InterPro" id="IPR019425">
    <property type="entry name" value="7TM_GPCR_serpentine_rcpt_Srt"/>
</dbReference>
<keyword evidence="1" id="KW-0472">Membrane</keyword>
<protein>
    <submittedName>
        <fullName evidence="3">Uncharacterized protein</fullName>
    </submittedName>
</protein>
<evidence type="ECO:0000313" key="3">
    <source>
        <dbReference type="WBParaSite" id="ACRNAN_scaffold13479.g16735.t1"/>
    </source>
</evidence>
<feature type="transmembrane region" description="Helical" evidence="1">
    <location>
        <begin position="20"/>
        <end position="44"/>
    </location>
</feature>
<reference evidence="3" key="1">
    <citation type="submission" date="2022-11" db="UniProtKB">
        <authorList>
            <consortium name="WormBaseParasite"/>
        </authorList>
    </citation>
    <scope>IDENTIFICATION</scope>
</reference>
<organism evidence="2 3">
    <name type="scientific">Acrobeloides nanus</name>
    <dbReference type="NCBI Taxonomy" id="290746"/>
    <lineage>
        <taxon>Eukaryota</taxon>
        <taxon>Metazoa</taxon>
        <taxon>Ecdysozoa</taxon>
        <taxon>Nematoda</taxon>
        <taxon>Chromadorea</taxon>
        <taxon>Rhabditida</taxon>
        <taxon>Tylenchina</taxon>
        <taxon>Cephalobomorpha</taxon>
        <taxon>Cephaloboidea</taxon>
        <taxon>Cephalobidae</taxon>
        <taxon>Acrobeloides</taxon>
    </lineage>
</organism>
<name>A0A914CQX3_9BILA</name>
<dbReference type="PANTHER" id="PTHR23021">
    <property type="entry name" value="SERPENTINE RECEPTOR, CLASS T"/>
    <property type="match status" value="1"/>
</dbReference>
<dbReference type="Proteomes" id="UP000887540">
    <property type="component" value="Unplaced"/>
</dbReference>
<proteinExistence type="predicted"/>
<sequence>MKTPNGGSQSETVSQVQKQIIAQSIVVSFVLAITSVSYMIMQYFPVPEAMIIASHFMWQASHGASVFTYIFINKSMRKEAAIMIKDTFGRNVIRINPLNPISVHINPTWLRRTASTQHSN</sequence>
<evidence type="ECO:0000256" key="1">
    <source>
        <dbReference type="SAM" id="Phobius"/>
    </source>
</evidence>
<dbReference type="AlphaFoldDB" id="A0A914CQX3"/>
<accession>A0A914CQX3</accession>
<keyword evidence="2" id="KW-1185">Reference proteome</keyword>
<dbReference type="SUPFAM" id="SSF81321">
    <property type="entry name" value="Family A G protein-coupled receptor-like"/>
    <property type="match status" value="1"/>
</dbReference>
<dbReference type="WBParaSite" id="ACRNAN_scaffold13479.g16735.t1">
    <property type="protein sequence ID" value="ACRNAN_scaffold13479.g16735.t1"/>
    <property type="gene ID" value="ACRNAN_scaffold13479.g16735"/>
</dbReference>
<evidence type="ECO:0000313" key="2">
    <source>
        <dbReference type="Proteomes" id="UP000887540"/>
    </source>
</evidence>
<dbReference type="Pfam" id="PF10321">
    <property type="entry name" value="7TM_GPCR_Srt"/>
    <property type="match status" value="1"/>
</dbReference>
<keyword evidence="1" id="KW-1133">Transmembrane helix</keyword>